<dbReference type="InterPro" id="IPR027417">
    <property type="entry name" value="P-loop_NTPase"/>
</dbReference>
<dbReference type="EMBL" id="ML995852">
    <property type="protein sequence ID" value="KAF2767704.1"/>
    <property type="molecule type" value="Genomic_DNA"/>
</dbReference>
<dbReference type="OrthoDB" id="9996895at2759"/>
<dbReference type="Proteomes" id="UP000799436">
    <property type="component" value="Unassembled WGS sequence"/>
</dbReference>
<evidence type="ECO:0000259" key="2">
    <source>
        <dbReference type="SMART" id="SM00382"/>
    </source>
</evidence>
<dbReference type="SUPFAM" id="SSF52540">
    <property type="entry name" value="P-loop containing nucleoside triphosphate hydrolases"/>
    <property type="match status" value="1"/>
</dbReference>
<dbReference type="AlphaFoldDB" id="A0A6G1L631"/>
<sequence length="1102" mass="122555">MNGNGDHIHPFFKKATGQHEKPEPVNQTDCEDYVALTTSDHDREKPKATKIRKSKAASDADIKGKKQKTLLETACPTSDASEVPKTPPKKVLRLNANGKFSSPIKKSKEDRQASPDAPKRRGRPRKTKEAPATKHLITVISYGPDPARWTDIGQRIDRIISGDERVELQTPRKKTSPKKLRTLKKSNKPTHPSFTGKAKEPPPKHESPRKATATTPGKLRRQIYGARLQEELAPEVPYAVGSALLKDRLMVKHSGAQEPAWPAKEQTHIRGLGDLEEQLVNAARVNELSYETRKRKTVRLPVPPEESVLRQVDLEPEADSSLRSDGFVEPHPSLRLPNKLLIPGDEIRHQIAQELHAQFHDDNQDELSAPVSSQLGCHPALRRLWTNLPSAMTAWDECKGDPRAWAQKYAPVTAADVLQAPREMVVLKEWLASLTVMSVGAFVRPLKTVLKSPPKSKKKRRRKPDDLDDFLVDSDEDLHSMDTLTDPEDVIATSSKAQRSVIQVAAEGVKLSNAVLLSGPAGCGKTAAAYAVAKELGFKVFEINSHERRSGKDVLDKVGDMTENHLVKHHGHAEDDNLSSNEDANKARLDEAFEQDLASGRQGKMNAFFRPKAVVKTTAAQTRPKPVVKAETVEAVQNVLKKAPKDQQQSLILLEEVDILFKDDKEFWATVLKLIISSKRPFIMTCNDEDLVPLQAMDLHAILRLEPPSAELAVDYMLLLAAIEGHLLRRDAVLELYRAKNSDLRSSITELDLWCQMGVGDPRGGLAWIYQRWPPGSDVDPHGRKLRVVSQNTYQEGMGLPLTRGMERNEDMLKAWLELGIEATDLVSWTPGISSAASYDREIANAEHSAILREYDRYVGSLSSIDVLSAVGMPDTAPLDMTQPEMPDKARNHYIDGMRLLQTDEKDDFSSLSAELAATAVYLLACSSSHLHLCKPPGPQDQSKLTRQAYTCFDAISVPTESILSTSTGITQSIFDGPISAIATDLAPYVRSIVQYDLSLEEYRERLNNLTIEGDSRKAKRARTTRAARSAMEGSQRQSTRRERWFSKGLDLEAVLRTGGEAWPRTRAVICSRLCSAPVARQFSAGRIRQIRRVVILSLQSE</sequence>
<dbReference type="PANTHER" id="PTHR23389">
    <property type="entry name" value="CHROMOSOME TRANSMISSION FIDELITY FACTOR 18"/>
    <property type="match status" value="1"/>
</dbReference>
<protein>
    <submittedName>
        <fullName evidence="3">P-loop containing nucleoside triphosphate hydrolase protein</fullName>
    </submittedName>
</protein>
<feature type="region of interest" description="Disordered" evidence="1">
    <location>
        <begin position="1"/>
        <end position="136"/>
    </location>
</feature>
<dbReference type="Pfam" id="PF00004">
    <property type="entry name" value="AAA"/>
    <property type="match status" value="1"/>
</dbReference>
<feature type="region of interest" description="Disordered" evidence="1">
    <location>
        <begin position="1018"/>
        <end position="1041"/>
    </location>
</feature>
<dbReference type="InterPro" id="IPR003959">
    <property type="entry name" value="ATPase_AAA_core"/>
</dbReference>
<dbReference type="Gene3D" id="3.40.50.300">
    <property type="entry name" value="P-loop containing nucleotide triphosphate hydrolases"/>
    <property type="match status" value="1"/>
</dbReference>
<accession>A0A6G1L631</accession>
<dbReference type="SMART" id="SM00382">
    <property type="entry name" value="AAA"/>
    <property type="match status" value="1"/>
</dbReference>
<feature type="domain" description="AAA+ ATPase" evidence="2">
    <location>
        <begin position="511"/>
        <end position="707"/>
    </location>
</feature>
<gene>
    <name evidence="3" type="ORF">EJ03DRAFT_344335</name>
</gene>
<feature type="region of interest" description="Disordered" evidence="1">
    <location>
        <begin position="163"/>
        <end position="218"/>
    </location>
</feature>
<evidence type="ECO:0000313" key="3">
    <source>
        <dbReference type="EMBL" id="KAF2767704.1"/>
    </source>
</evidence>
<dbReference type="GO" id="GO:0016887">
    <property type="term" value="F:ATP hydrolysis activity"/>
    <property type="evidence" value="ECO:0007669"/>
    <property type="project" value="InterPro"/>
</dbReference>
<feature type="compositionally biased region" description="Basic residues" evidence="1">
    <location>
        <begin position="171"/>
        <end position="188"/>
    </location>
</feature>
<feature type="compositionally biased region" description="Basic and acidic residues" evidence="1">
    <location>
        <begin position="197"/>
        <end position="209"/>
    </location>
</feature>
<feature type="compositionally biased region" description="Basic and acidic residues" evidence="1">
    <location>
        <begin position="106"/>
        <end position="119"/>
    </location>
</feature>
<keyword evidence="3" id="KW-0378">Hydrolase</keyword>
<dbReference type="CDD" id="cd00009">
    <property type="entry name" value="AAA"/>
    <property type="match status" value="1"/>
</dbReference>
<dbReference type="GO" id="GO:0005634">
    <property type="term" value="C:nucleus"/>
    <property type="evidence" value="ECO:0007669"/>
    <property type="project" value="TreeGrafter"/>
</dbReference>
<evidence type="ECO:0000313" key="4">
    <source>
        <dbReference type="Proteomes" id="UP000799436"/>
    </source>
</evidence>
<name>A0A6G1L631_9PEZI</name>
<dbReference type="PANTHER" id="PTHR23389:SF21">
    <property type="entry name" value="ATPASE FAMILY AAA DOMAIN-CONTAINING PROTEIN 5"/>
    <property type="match status" value="1"/>
</dbReference>
<keyword evidence="4" id="KW-1185">Reference proteome</keyword>
<dbReference type="GO" id="GO:0005524">
    <property type="term" value="F:ATP binding"/>
    <property type="evidence" value="ECO:0007669"/>
    <property type="project" value="InterPro"/>
</dbReference>
<dbReference type="GO" id="GO:0003677">
    <property type="term" value="F:DNA binding"/>
    <property type="evidence" value="ECO:0007669"/>
    <property type="project" value="TreeGrafter"/>
</dbReference>
<reference evidence="3" key="1">
    <citation type="journal article" date="2020" name="Stud. Mycol.">
        <title>101 Dothideomycetes genomes: a test case for predicting lifestyles and emergence of pathogens.</title>
        <authorList>
            <person name="Haridas S."/>
            <person name="Albert R."/>
            <person name="Binder M."/>
            <person name="Bloem J."/>
            <person name="Labutti K."/>
            <person name="Salamov A."/>
            <person name="Andreopoulos B."/>
            <person name="Baker S."/>
            <person name="Barry K."/>
            <person name="Bills G."/>
            <person name="Bluhm B."/>
            <person name="Cannon C."/>
            <person name="Castanera R."/>
            <person name="Culley D."/>
            <person name="Daum C."/>
            <person name="Ezra D."/>
            <person name="Gonzalez J."/>
            <person name="Henrissat B."/>
            <person name="Kuo A."/>
            <person name="Liang C."/>
            <person name="Lipzen A."/>
            <person name="Lutzoni F."/>
            <person name="Magnuson J."/>
            <person name="Mondo S."/>
            <person name="Nolan M."/>
            <person name="Ohm R."/>
            <person name="Pangilinan J."/>
            <person name="Park H.-J."/>
            <person name="Ramirez L."/>
            <person name="Alfaro M."/>
            <person name="Sun H."/>
            <person name="Tritt A."/>
            <person name="Yoshinaga Y."/>
            <person name="Zwiers L.-H."/>
            <person name="Turgeon B."/>
            <person name="Goodwin S."/>
            <person name="Spatafora J."/>
            <person name="Crous P."/>
            <person name="Grigoriev I."/>
        </authorList>
    </citation>
    <scope>NUCLEOTIDE SEQUENCE</scope>
    <source>
        <strain evidence="3">CBS 116005</strain>
    </source>
</reference>
<proteinExistence type="predicted"/>
<organism evidence="3 4">
    <name type="scientific">Teratosphaeria nubilosa</name>
    <dbReference type="NCBI Taxonomy" id="161662"/>
    <lineage>
        <taxon>Eukaryota</taxon>
        <taxon>Fungi</taxon>
        <taxon>Dikarya</taxon>
        <taxon>Ascomycota</taxon>
        <taxon>Pezizomycotina</taxon>
        <taxon>Dothideomycetes</taxon>
        <taxon>Dothideomycetidae</taxon>
        <taxon>Mycosphaerellales</taxon>
        <taxon>Teratosphaeriaceae</taxon>
        <taxon>Teratosphaeria</taxon>
    </lineage>
</organism>
<evidence type="ECO:0000256" key="1">
    <source>
        <dbReference type="SAM" id="MobiDB-lite"/>
    </source>
</evidence>
<dbReference type="InterPro" id="IPR003593">
    <property type="entry name" value="AAA+_ATPase"/>
</dbReference>